<dbReference type="PANTHER" id="PTHR47331">
    <property type="entry name" value="PHD-TYPE DOMAIN-CONTAINING PROTEIN"/>
    <property type="match status" value="1"/>
</dbReference>
<organism evidence="1 2">
    <name type="scientific">Aphis craccivora</name>
    <name type="common">Cowpea aphid</name>
    <dbReference type="NCBI Taxonomy" id="307492"/>
    <lineage>
        <taxon>Eukaryota</taxon>
        <taxon>Metazoa</taxon>
        <taxon>Ecdysozoa</taxon>
        <taxon>Arthropoda</taxon>
        <taxon>Hexapoda</taxon>
        <taxon>Insecta</taxon>
        <taxon>Pterygota</taxon>
        <taxon>Neoptera</taxon>
        <taxon>Paraneoptera</taxon>
        <taxon>Hemiptera</taxon>
        <taxon>Sternorrhyncha</taxon>
        <taxon>Aphidomorpha</taxon>
        <taxon>Aphidoidea</taxon>
        <taxon>Aphididae</taxon>
        <taxon>Aphidini</taxon>
        <taxon>Aphis</taxon>
        <taxon>Aphis</taxon>
    </lineage>
</organism>
<dbReference type="InterPro" id="IPR012337">
    <property type="entry name" value="RNaseH-like_sf"/>
</dbReference>
<dbReference type="EMBL" id="VUJU01005113">
    <property type="protein sequence ID" value="KAF0752248.1"/>
    <property type="molecule type" value="Genomic_DNA"/>
</dbReference>
<dbReference type="SUPFAM" id="SSF56672">
    <property type="entry name" value="DNA/RNA polymerases"/>
    <property type="match status" value="1"/>
</dbReference>
<evidence type="ECO:0000313" key="2">
    <source>
        <dbReference type="Proteomes" id="UP000478052"/>
    </source>
</evidence>
<gene>
    <name evidence="1" type="ORF">FWK35_00016619</name>
</gene>
<comment type="caution">
    <text evidence="1">The sequence shown here is derived from an EMBL/GenBank/DDBJ whole genome shotgun (WGS) entry which is preliminary data.</text>
</comment>
<dbReference type="InterPro" id="IPR043502">
    <property type="entry name" value="DNA/RNA_pol_sf"/>
</dbReference>
<accession>A0A6G0YAY7</accession>
<dbReference type="Proteomes" id="UP000478052">
    <property type="component" value="Unassembled WGS sequence"/>
</dbReference>
<dbReference type="PANTHER" id="PTHR47331:SF5">
    <property type="entry name" value="RIBONUCLEASE H"/>
    <property type="match status" value="1"/>
</dbReference>
<dbReference type="AlphaFoldDB" id="A0A6G0YAY7"/>
<dbReference type="OrthoDB" id="6610151at2759"/>
<dbReference type="GO" id="GO:0042575">
    <property type="term" value="C:DNA polymerase complex"/>
    <property type="evidence" value="ECO:0007669"/>
    <property type="project" value="UniProtKB-ARBA"/>
</dbReference>
<proteinExistence type="predicted"/>
<name>A0A6G0YAY7_APHCR</name>
<reference evidence="1 2" key="1">
    <citation type="submission" date="2019-08" db="EMBL/GenBank/DDBJ databases">
        <title>Whole genome of Aphis craccivora.</title>
        <authorList>
            <person name="Voronova N.V."/>
            <person name="Shulinski R.S."/>
            <person name="Bandarenka Y.V."/>
            <person name="Zhorov D.G."/>
            <person name="Warner D."/>
        </authorList>
    </citation>
    <scope>NUCLEOTIDE SEQUENCE [LARGE SCALE GENOMIC DNA]</scope>
    <source>
        <strain evidence="1">180601</strain>
        <tissue evidence="1">Whole Body</tissue>
    </source>
</reference>
<dbReference type="SUPFAM" id="SSF53098">
    <property type="entry name" value="Ribonuclease H-like"/>
    <property type="match status" value="1"/>
</dbReference>
<dbReference type="GO" id="GO:0071897">
    <property type="term" value="P:DNA biosynthetic process"/>
    <property type="evidence" value="ECO:0007669"/>
    <property type="project" value="UniProtKB-ARBA"/>
</dbReference>
<sequence length="436" mass="49683">MTTDGWISLNNESFVAVTAHFIDPKNETLKLKLDCPTRWISTYDMFDRILSIKESVIATIPVLGNSQLNCLNSNEWSLLEHARFANDTSLVHSSLVARLNLHTKRGVPRREGKVAVVSSSKPTSLKCVVCSGAHQSYVIQVPFFLLCKRRHHALLRRDPDLKNISPPVQGVVQLTIQPHDSPIPSVQVRAKCDHLSLADPHFDKQSPFDQLIGADIFPQIWNNRSSLLGPEFPSVYSLIFGCILIGTVLEQPDIGAQFMLTSLESSMETIMERFWSVEEPEAAPPQFTENWLCEELFRSDMCRDSHCRSLSLFPFARVDYILYNGYRKFMAKYEELNHMSLADGDGQHFIPHYAVQRIEAGELKLRVVFDATAKCHSGVSLNQCLLVGLKLQQDIVDVLVEFRIHKVAFTIDICKMYRQIVVLPQYQGYQYILWRD</sequence>
<keyword evidence="2" id="KW-1185">Reference proteome</keyword>
<protein>
    <submittedName>
        <fullName evidence="1">Integrase catalytic domain-containing protein</fullName>
    </submittedName>
</protein>
<evidence type="ECO:0000313" key="1">
    <source>
        <dbReference type="EMBL" id="KAF0752248.1"/>
    </source>
</evidence>